<dbReference type="AlphaFoldDB" id="A0AAV8ZNQ3"/>
<gene>
    <name evidence="2" type="ORF">NQ314_002670</name>
</gene>
<feature type="compositionally biased region" description="Basic residues" evidence="1">
    <location>
        <begin position="222"/>
        <end position="231"/>
    </location>
</feature>
<name>A0AAV8ZNQ3_9CUCU</name>
<evidence type="ECO:0000313" key="2">
    <source>
        <dbReference type="EMBL" id="KAJ8967724.1"/>
    </source>
</evidence>
<accession>A0AAV8ZNQ3</accession>
<feature type="compositionally biased region" description="Polar residues" evidence="1">
    <location>
        <begin position="104"/>
        <end position="118"/>
    </location>
</feature>
<feature type="compositionally biased region" description="Polar residues" evidence="1">
    <location>
        <begin position="79"/>
        <end position="96"/>
    </location>
</feature>
<feature type="region of interest" description="Disordered" evidence="1">
    <location>
        <begin position="79"/>
        <end position="247"/>
    </location>
</feature>
<comment type="caution">
    <text evidence="2">The sequence shown here is derived from an EMBL/GenBank/DDBJ whole genome shotgun (WGS) entry which is preliminary data.</text>
</comment>
<dbReference type="Proteomes" id="UP001162156">
    <property type="component" value="Unassembled WGS sequence"/>
</dbReference>
<dbReference type="EMBL" id="JANEYF010000835">
    <property type="protein sequence ID" value="KAJ8967724.1"/>
    <property type="molecule type" value="Genomic_DNA"/>
</dbReference>
<sequence>MHLPDSDMNRGRVMVNLVLSKVSSEQDIENIASLSSLLATENDIMLLKENSDESLFKNDLCVHTAPGEHNPHRVKILASTSENPQSDYAKSRPSNSHVEEVDLGNSSYQENLSDGSNIKKTKSPIGLTFGKHFTQDSIPEPESNTEEKPESNCSSDLKEPFPGSDSSDYVPSDDDSTESSNENQENIGEGRNSETEMDGANIEDGRKRKRKSKGQSDPSQWKRQKNAKLRLKGNEYQGFKKNSSGKYQQILSRKKRFLKPRCQGHASITVTRGPKQNFECSSVSDNDRNHIFETFWNLDSWEAKRVYVSGLVTHAAPKHRRKTILPEESRKK</sequence>
<reference evidence="2" key="1">
    <citation type="journal article" date="2023" name="Insect Mol. Biol.">
        <title>Genome sequencing provides insights into the evolution of gene families encoding plant cell wall-degrading enzymes in longhorned beetles.</title>
        <authorList>
            <person name="Shin N.R."/>
            <person name="Okamura Y."/>
            <person name="Kirsch R."/>
            <person name="Pauchet Y."/>
        </authorList>
    </citation>
    <scope>NUCLEOTIDE SEQUENCE</scope>
    <source>
        <strain evidence="2">RBIC_L_NR</strain>
    </source>
</reference>
<protein>
    <submittedName>
        <fullName evidence="2">Uncharacterized protein</fullName>
    </submittedName>
</protein>
<keyword evidence="3" id="KW-1185">Reference proteome</keyword>
<evidence type="ECO:0000313" key="3">
    <source>
        <dbReference type="Proteomes" id="UP001162156"/>
    </source>
</evidence>
<evidence type="ECO:0000256" key="1">
    <source>
        <dbReference type="SAM" id="MobiDB-lite"/>
    </source>
</evidence>
<organism evidence="2 3">
    <name type="scientific">Rhamnusium bicolor</name>
    <dbReference type="NCBI Taxonomy" id="1586634"/>
    <lineage>
        <taxon>Eukaryota</taxon>
        <taxon>Metazoa</taxon>
        <taxon>Ecdysozoa</taxon>
        <taxon>Arthropoda</taxon>
        <taxon>Hexapoda</taxon>
        <taxon>Insecta</taxon>
        <taxon>Pterygota</taxon>
        <taxon>Neoptera</taxon>
        <taxon>Endopterygota</taxon>
        <taxon>Coleoptera</taxon>
        <taxon>Polyphaga</taxon>
        <taxon>Cucujiformia</taxon>
        <taxon>Chrysomeloidea</taxon>
        <taxon>Cerambycidae</taxon>
        <taxon>Lepturinae</taxon>
        <taxon>Rhagiini</taxon>
        <taxon>Rhamnusium</taxon>
    </lineage>
</organism>
<proteinExistence type="predicted"/>